<dbReference type="InterPro" id="IPR036322">
    <property type="entry name" value="WD40_repeat_dom_sf"/>
</dbReference>
<evidence type="ECO:0000256" key="4">
    <source>
        <dbReference type="SAM" id="MobiDB-lite"/>
    </source>
</evidence>
<evidence type="ECO:0000256" key="1">
    <source>
        <dbReference type="ARBA" id="ARBA00022574"/>
    </source>
</evidence>
<dbReference type="EMBL" id="HBIB01031001">
    <property type="protein sequence ID" value="CAE0257845.1"/>
    <property type="molecule type" value="Transcribed_RNA"/>
</dbReference>
<evidence type="ECO:0000256" key="3">
    <source>
        <dbReference type="PROSITE-ProRule" id="PRU00221"/>
    </source>
</evidence>
<dbReference type="PROSITE" id="PS50082">
    <property type="entry name" value="WD_REPEATS_2"/>
    <property type="match status" value="1"/>
</dbReference>
<reference evidence="5" key="1">
    <citation type="submission" date="2021-01" db="EMBL/GenBank/DDBJ databases">
        <authorList>
            <person name="Corre E."/>
            <person name="Pelletier E."/>
            <person name="Niang G."/>
            <person name="Scheremetjew M."/>
            <person name="Finn R."/>
            <person name="Kale V."/>
            <person name="Holt S."/>
            <person name="Cochrane G."/>
            <person name="Meng A."/>
            <person name="Brown T."/>
            <person name="Cohen L."/>
        </authorList>
    </citation>
    <scope>NUCLEOTIDE SEQUENCE</scope>
    <source>
        <strain evidence="5">NIES-2562</strain>
    </source>
</reference>
<evidence type="ECO:0000313" key="5">
    <source>
        <dbReference type="EMBL" id="CAE0257845.1"/>
    </source>
</evidence>
<keyword evidence="1 3" id="KW-0853">WD repeat</keyword>
<evidence type="ECO:0000256" key="2">
    <source>
        <dbReference type="ARBA" id="ARBA00022737"/>
    </source>
</evidence>
<dbReference type="Gene3D" id="2.130.10.10">
    <property type="entry name" value="YVTN repeat-like/Quinoprotein amine dehydrogenase"/>
    <property type="match status" value="1"/>
</dbReference>
<dbReference type="AlphaFoldDB" id="A0A7S3DHB0"/>
<protein>
    <submittedName>
        <fullName evidence="5">Uncharacterized protein</fullName>
    </submittedName>
</protein>
<keyword evidence="2" id="KW-0677">Repeat</keyword>
<feature type="region of interest" description="Disordered" evidence="4">
    <location>
        <begin position="1"/>
        <end position="98"/>
    </location>
</feature>
<feature type="repeat" description="WD" evidence="3">
    <location>
        <begin position="225"/>
        <end position="264"/>
    </location>
</feature>
<name>A0A7S3DHB0_9EUKA</name>
<organism evidence="5">
    <name type="scientific">Palpitomonas bilix</name>
    <dbReference type="NCBI Taxonomy" id="652834"/>
    <lineage>
        <taxon>Eukaryota</taxon>
        <taxon>Eukaryota incertae sedis</taxon>
    </lineage>
</organism>
<dbReference type="InterPro" id="IPR001680">
    <property type="entry name" value="WD40_rpt"/>
</dbReference>
<gene>
    <name evidence="5" type="ORF">PBIL07802_LOCUS20106</name>
</gene>
<feature type="compositionally biased region" description="Basic and acidic residues" evidence="4">
    <location>
        <begin position="20"/>
        <end position="56"/>
    </location>
</feature>
<dbReference type="InterPro" id="IPR015943">
    <property type="entry name" value="WD40/YVTN_repeat-like_dom_sf"/>
</dbReference>
<dbReference type="PROSITE" id="PS00678">
    <property type="entry name" value="WD_REPEATS_1"/>
    <property type="match status" value="1"/>
</dbReference>
<dbReference type="InterPro" id="IPR019775">
    <property type="entry name" value="WD40_repeat_CS"/>
</dbReference>
<dbReference type="SUPFAM" id="SSF50978">
    <property type="entry name" value="WD40 repeat-like"/>
    <property type="match status" value="1"/>
</dbReference>
<feature type="compositionally biased region" description="Basic and acidic residues" evidence="4">
    <location>
        <begin position="86"/>
        <end position="98"/>
    </location>
</feature>
<proteinExistence type="predicted"/>
<sequence>MSSFDIDDVKVPASLLSALKGEKGGGRGRNEGEEDESGRGRDERRAGEGEGREEARRSRKRQRHDDGSSAQMHTSRRSGGNRMHANRREVEEARSADKEMDSWELAWAMLKQEEVEKERKKRGGERGDAWLDRSTASTSMGENAVTSGGKIIRYPFTGTELESYLTPSLAHSLSPSLLSLPHISGGRGGGRERVVGNRSGFASLLPPSFHVFGTPRLLPSPPLSFRIHTDVVSAVAMTERRIASGQGDGSVLVWDFERSRSADVDGLLFSNTQLPILV</sequence>
<accession>A0A7S3DHB0</accession>